<feature type="transmembrane region" description="Helical" evidence="6">
    <location>
        <begin position="140"/>
        <end position="161"/>
    </location>
</feature>
<name>A0A261EPJ9_9BIFI</name>
<dbReference type="GO" id="GO:0046677">
    <property type="term" value="P:response to antibiotic"/>
    <property type="evidence" value="ECO:0007669"/>
    <property type="project" value="UniProtKB-KW"/>
</dbReference>
<dbReference type="PANTHER" id="PTHR43027:SF2">
    <property type="entry name" value="TRANSPORT PERMEASE PROTEIN"/>
    <property type="match status" value="1"/>
</dbReference>
<comment type="caution">
    <text evidence="8">The sequence shown here is derived from an EMBL/GenBank/DDBJ whole genome shotgun (WGS) entry which is preliminary data.</text>
</comment>
<dbReference type="Pfam" id="PF12698">
    <property type="entry name" value="ABC2_membrane_3"/>
    <property type="match status" value="1"/>
</dbReference>
<evidence type="ECO:0000313" key="8">
    <source>
        <dbReference type="EMBL" id="OZG48780.1"/>
    </source>
</evidence>
<keyword evidence="3 6" id="KW-1133">Transmembrane helix</keyword>
<reference evidence="8 9" key="1">
    <citation type="journal article" date="2017" name="BMC Genomics">
        <title>Comparative genomic and phylogenomic analyses of the Bifidobacteriaceae family.</title>
        <authorList>
            <person name="Lugli G.A."/>
            <person name="Milani C."/>
            <person name="Turroni F."/>
            <person name="Duranti S."/>
            <person name="Mancabelli L."/>
            <person name="Mangifesta M."/>
            <person name="Ferrario C."/>
            <person name="Modesto M."/>
            <person name="Mattarelli P."/>
            <person name="Jiri K."/>
            <person name="van Sinderen D."/>
            <person name="Ventura M."/>
        </authorList>
    </citation>
    <scope>NUCLEOTIDE SEQUENCE [LARGE SCALE GENOMIC DNA]</scope>
    <source>
        <strain evidence="8 9">DSM 22924</strain>
    </source>
</reference>
<dbReference type="PROSITE" id="PS51012">
    <property type="entry name" value="ABC_TM2"/>
    <property type="match status" value="1"/>
</dbReference>
<evidence type="ECO:0000259" key="7">
    <source>
        <dbReference type="PROSITE" id="PS51012"/>
    </source>
</evidence>
<feature type="transmembrane region" description="Helical" evidence="6">
    <location>
        <begin position="58"/>
        <end position="81"/>
    </location>
</feature>
<dbReference type="EMBL" id="MWWS01000008">
    <property type="protein sequence ID" value="OZG48780.1"/>
    <property type="molecule type" value="Genomic_DNA"/>
</dbReference>
<comment type="subcellular location">
    <subcellularLocation>
        <location evidence="1">Membrane</location>
        <topology evidence="1">Multi-pass membrane protein</topology>
    </subcellularLocation>
</comment>
<keyword evidence="4 6" id="KW-0472">Membrane</keyword>
<evidence type="ECO:0000256" key="1">
    <source>
        <dbReference type="ARBA" id="ARBA00004141"/>
    </source>
</evidence>
<dbReference type="GO" id="GO:0043190">
    <property type="term" value="C:ATP-binding cassette (ABC) transporter complex"/>
    <property type="evidence" value="ECO:0007669"/>
    <property type="project" value="InterPro"/>
</dbReference>
<keyword evidence="9" id="KW-1185">Reference proteome</keyword>
<dbReference type="PANTHER" id="PTHR43027">
    <property type="entry name" value="DOXORUBICIN RESISTANCE ABC TRANSPORTER PERMEASE PROTEIN DRRC-RELATED"/>
    <property type="match status" value="1"/>
</dbReference>
<dbReference type="InterPro" id="IPR052902">
    <property type="entry name" value="ABC-2_transporter"/>
</dbReference>
<accession>A0A261EPJ9</accession>
<sequence>MIQHKHIGSLLALQVRELIRNTSYFIFVIIFPFIMAGMFLFLSHLMKGEPGSPDFSPFVLPMAIFLAVTGTALTITAGPLAELRQSGALRVLSTTPIRKSDFLVSYLLVRLIMATVQIIVIEGIAVFLDLLSLKETGSVFLVSLLGLSMFLALGYIIGGCLSSSQLATNLGTLVQLLSLFMSGLAIPFAILPDWLTNILKWIPSTLFGNLIFWASGKPQQQVGATISFCITLAVTVVLVFLAIRSFKWDVE</sequence>
<evidence type="ECO:0000313" key="9">
    <source>
        <dbReference type="Proteomes" id="UP000216004"/>
    </source>
</evidence>
<dbReference type="PIRSF" id="PIRSF006648">
    <property type="entry name" value="DrrB"/>
    <property type="match status" value="1"/>
</dbReference>
<gene>
    <name evidence="8" type="ORF">BOCO_1267</name>
</gene>
<organism evidence="8 9">
    <name type="scientific">Bombiscardovia coagulans</name>
    <dbReference type="NCBI Taxonomy" id="686666"/>
    <lineage>
        <taxon>Bacteria</taxon>
        <taxon>Bacillati</taxon>
        <taxon>Actinomycetota</taxon>
        <taxon>Actinomycetes</taxon>
        <taxon>Bifidobacteriales</taxon>
        <taxon>Bifidobacteriaceae</taxon>
        <taxon>Bombiscardovia</taxon>
    </lineage>
</organism>
<feature type="transmembrane region" description="Helical" evidence="6">
    <location>
        <begin position="173"/>
        <end position="192"/>
    </location>
</feature>
<dbReference type="InterPro" id="IPR013525">
    <property type="entry name" value="ABC2_TM"/>
</dbReference>
<feature type="transmembrane region" description="Helical" evidence="6">
    <location>
        <begin position="102"/>
        <end position="128"/>
    </location>
</feature>
<evidence type="ECO:0000256" key="5">
    <source>
        <dbReference type="ARBA" id="ARBA00023251"/>
    </source>
</evidence>
<evidence type="ECO:0000256" key="6">
    <source>
        <dbReference type="SAM" id="Phobius"/>
    </source>
</evidence>
<evidence type="ECO:0000256" key="3">
    <source>
        <dbReference type="ARBA" id="ARBA00022989"/>
    </source>
</evidence>
<keyword evidence="5" id="KW-0046">Antibiotic resistance</keyword>
<proteinExistence type="predicted"/>
<protein>
    <submittedName>
        <fullName evidence="8">ABC transporter</fullName>
    </submittedName>
</protein>
<feature type="transmembrane region" description="Helical" evidence="6">
    <location>
        <begin position="24"/>
        <end position="46"/>
    </location>
</feature>
<dbReference type="Proteomes" id="UP000216004">
    <property type="component" value="Unassembled WGS sequence"/>
</dbReference>
<keyword evidence="2 6" id="KW-0812">Transmembrane</keyword>
<evidence type="ECO:0000256" key="2">
    <source>
        <dbReference type="ARBA" id="ARBA00022692"/>
    </source>
</evidence>
<dbReference type="RefSeq" id="WP_094723396.1">
    <property type="nucleotide sequence ID" value="NZ_MWWS01000008.1"/>
</dbReference>
<dbReference type="InterPro" id="IPR000412">
    <property type="entry name" value="ABC_2_transport"/>
</dbReference>
<evidence type="ECO:0000256" key="4">
    <source>
        <dbReference type="ARBA" id="ARBA00023136"/>
    </source>
</evidence>
<dbReference type="InterPro" id="IPR047817">
    <property type="entry name" value="ABC2_TM_bact-type"/>
</dbReference>
<dbReference type="GO" id="GO:0140359">
    <property type="term" value="F:ABC-type transporter activity"/>
    <property type="evidence" value="ECO:0007669"/>
    <property type="project" value="InterPro"/>
</dbReference>
<feature type="transmembrane region" description="Helical" evidence="6">
    <location>
        <begin position="222"/>
        <end position="243"/>
    </location>
</feature>
<dbReference type="AlphaFoldDB" id="A0A261EPJ9"/>
<dbReference type="OrthoDB" id="9778589at2"/>
<feature type="domain" description="ABC transmembrane type-2" evidence="7">
    <location>
        <begin position="23"/>
        <end position="249"/>
    </location>
</feature>